<keyword evidence="2" id="KW-0802">TPR repeat</keyword>
<dbReference type="Proteomes" id="UP000055048">
    <property type="component" value="Unassembled WGS sequence"/>
</dbReference>
<evidence type="ECO:0000256" key="1">
    <source>
        <dbReference type="ARBA" id="ARBA00022737"/>
    </source>
</evidence>
<dbReference type="PANTHER" id="PTHR11242:SF0">
    <property type="entry name" value="TPR_REGION DOMAIN-CONTAINING PROTEIN"/>
    <property type="match status" value="1"/>
</dbReference>
<evidence type="ECO:0000256" key="2">
    <source>
        <dbReference type="ARBA" id="ARBA00022803"/>
    </source>
</evidence>
<dbReference type="OrthoDB" id="407558at2759"/>
<dbReference type="GO" id="GO:0016853">
    <property type="term" value="F:isomerase activity"/>
    <property type="evidence" value="ECO:0007669"/>
    <property type="project" value="UniProtKB-KW"/>
</dbReference>
<dbReference type="InterPro" id="IPR039663">
    <property type="entry name" value="AIP/AIPL1/TTC9"/>
</dbReference>
<organism evidence="3 4">
    <name type="scientific">Trichinella murrelli</name>
    <dbReference type="NCBI Taxonomy" id="144512"/>
    <lineage>
        <taxon>Eukaryota</taxon>
        <taxon>Metazoa</taxon>
        <taxon>Ecdysozoa</taxon>
        <taxon>Nematoda</taxon>
        <taxon>Enoplea</taxon>
        <taxon>Dorylaimia</taxon>
        <taxon>Trichinellida</taxon>
        <taxon>Trichinellidae</taxon>
        <taxon>Trichinella</taxon>
    </lineage>
</organism>
<dbReference type="PANTHER" id="PTHR11242">
    <property type="entry name" value="ARYL HYDROCARBON RECEPTOR INTERACTING PROTEIN RELATED"/>
    <property type="match status" value="1"/>
</dbReference>
<evidence type="ECO:0000313" key="3">
    <source>
        <dbReference type="EMBL" id="KRX40368.1"/>
    </source>
</evidence>
<evidence type="ECO:0000313" key="4">
    <source>
        <dbReference type="Proteomes" id="UP000055048"/>
    </source>
</evidence>
<keyword evidence="1" id="KW-0677">Repeat</keyword>
<gene>
    <name evidence="3" type="primary">PPID</name>
    <name evidence="3" type="ORF">T05_2807</name>
</gene>
<dbReference type="STRING" id="144512.A0A0V0TN42"/>
<dbReference type="AlphaFoldDB" id="A0A0V0TN42"/>
<proteinExistence type="predicted"/>
<dbReference type="Pfam" id="PF13414">
    <property type="entry name" value="TPR_11"/>
    <property type="match status" value="1"/>
</dbReference>
<dbReference type="EMBL" id="JYDJ01000202">
    <property type="protein sequence ID" value="KRX40368.1"/>
    <property type="molecule type" value="Genomic_DNA"/>
</dbReference>
<protein>
    <submittedName>
        <fullName evidence="3">Peptidyl-prolyl cis-trans isomerase D</fullName>
    </submittedName>
</protein>
<keyword evidence="3" id="KW-0413">Isomerase</keyword>
<dbReference type="Gene3D" id="1.25.40.10">
    <property type="entry name" value="Tetratricopeptide repeat domain"/>
    <property type="match status" value="1"/>
</dbReference>
<comment type="caution">
    <text evidence="3">The sequence shown here is derived from an EMBL/GenBank/DDBJ whole genome shotgun (WGS) entry which is preliminary data.</text>
</comment>
<name>A0A0V0TN42_9BILA</name>
<dbReference type="InterPro" id="IPR011990">
    <property type="entry name" value="TPR-like_helical_dom_sf"/>
</dbReference>
<keyword evidence="4" id="KW-1185">Reference proteome</keyword>
<sequence>MNTSQVDLLYITVEIGTEPFGTFFIEPFVPASENLLVQMFKFFHNNPASMPYVGGVLKVCRLQSVEFAWSSSINEAFLILSQQGNPFIHLIPPSIHSFMKDLDLAAKEQAYFVGLSENITNPNALPQMVVFTSHWAAYEFKGILVGRIFKGGDLIMHLATLDTDLSGSPNKSVNISETGVIPSGFPFKVKTPDALLDIFPDSPSEAAINFADPTKLMNVVYAIKSSGNLLFRQERYQMAIARFSKAIRYINYACIYNRPNGELESKMVSLVVSCILHSAFCKIRLKDFSGALEDCNEALELDPSNYKAYYRRGQAYHGKLYHERSLFDLFTALRIAPMDKATKSQIAAVSGEIQVYKKKRLRSLQADQNAQSCGASASGLQQEQR</sequence>
<reference evidence="3 4" key="1">
    <citation type="submission" date="2015-01" db="EMBL/GenBank/DDBJ databases">
        <title>Evolution of Trichinella species and genotypes.</title>
        <authorList>
            <person name="Korhonen P.K."/>
            <person name="Edoardo P."/>
            <person name="Giuseppe L.R."/>
            <person name="Gasser R.B."/>
        </authorList>
    </citation>
    <scope>NUCLEOTIDE SEQUENCE [LARGE SCALE GENOMIC DNA]</scope>
    <source>
        <strain evidence="3">ISS417</strain>
    </source>
</reference>
<dbReference type="SMART" id="SM00028">
    <property type="entry name" value="TPR"/>
    <property type="match status" value="3"/>
</dbReference>
<accession>A0A0V0TN42</accession>
<dbReference type="SUPFAM" id="SSF48452">
    <property type="entry name" value="TPR-like"/>
    <property type="match status" value="1"/>
</dbReference>
<dbReference type="InterPro" id="IPR019734">
    <property type="entry name" value="TPR_rpt"/>
</dbReference>